<dbReference type="AlphaFoldDB" id="A0AAU9VNF9"/>
<gene>
    <name evidence="1" type="ORF">PMEA_00000556</name>
</gene>
<name>A0AAU9VNF9_9CNID</name>
<sequence>MVSDLGAAITFHSLLGGKGPFRTSYKTLTKLFSLHRKSKFVLAKFQVCCTPWETPIHTLLPPHPPHRKSISFYSQSITLCSPARTLKISIALKQQPAFNSYAATETTITLKMNISRKLQKLDLSNKTREEILRDIFSKPKDPLWKESFQFQE</sequence>
<evidence type="ECO:0000313" key="1">
    <source>
        <dbReference type="EMBL" id="CAH3031749.1"/>
    </source>
</evidence>
<organism evidence="1 2">
    <name type="scientific">Pocillopora meandrina</name>
    <dbReference type="NCBI Taxonomy" id="46732"/>
    <lineage>
        <taxon>Eukaryota</taxon>
        <taxon>Metazoa</taxon>
        <taxon>Cnidaria</taxon>
        <taxon>Anthozoa</taxon>
        <taxon>Hexacorallia</taxon>
        <taxon>Scleractinia</taxon>
        <taxon>Astrocoeniina</taxon>
        <taxon>Pocilloporidae</taxon>
        <taxon>Pocillopora</taxon>
    </lineage>
</organism>
<accession>A0AAU9VNF9</accession>
<proteinExistence type="predicted"/>
<dbReference type="EMBL" id="CALNXJ010000001">
    <property type="protein sequence ID" value="CAH3031749.1"/>
    <property type="molecule type" value="Genomic_DNA"/>
</dbReference>
<reference evidence="1 2" key="1">
    <citation type="submission" date="2022-05" db="EMBL/GenBank/DDBJ databases">
        <authorList>
            <consortium name="Genoscope - CEA"/>
            <person name="William W."/>
        </authorList>
    </citation>
    <scope>NUCLEOTIDE SEQUENCE [LARGE SCALE GENOMIC DNA]</scope>
</reference>
<evidence type="ECO:0000313" key="2">
    <source>
        <dbReference type="Proteomes" id="UP001159428"/>
    </source>
</evidence>
<protein>
    <submittedName>
        <fullName evidence="1">Uncharacterized protein</fullName>
    </submittedName>
</protein>
<keyword evidence="2" id="KW-1185">Reference proteome</keyword>
<comment type="caution">
    <text evidence="1">The sequence shown here is derived from an EMBL/GenBank/DDBJ whole genome shotgun (WGS) entry which is preliminary data.</text>
</comment>
<dbReference type="Proteomes" id="UP001159428">
    <property type="component" value="Unassembled WGS sequence"/>
</dbReference>